<feature type="coiled-coil region" evidence="1">
    <location>
        <begin position="560"/>
        <end position="587"/>
    </location>
</feature>
<reference evidence="4 5" key="1">
    <citation type="submission" date="2023-12" db="EMBL/GenBank/DDBJ databases">
        <title>Hybrid Genome Assemblies of Mycoplasma cynos and Mycoplasma felis isolated from Dogs and Cats with Infectious Respiratory Disease.</title>
        <authorList>
            <person name="Framst I."/>
            <person name="Cai H."/>
            <person name="Ramesh P."/>
            <person name="Maboni G."/>
        </authorList>
    </citation>
    <scope>NUCLEOTIDE SEQUENCE [LARGE SCALE GENOMIC DNA]</scope>
    <source>
        <strain evidence="4 5">30510</strain>
    </source>
</reference>
<dbReference type="Pfam" id="PF01468">
    <property type="entry name" value="GA"/>
    <property type="match status" value="5"/>
</dbReference>
<dbReference type="InterPro" id="IPR002988">
    <property type="entry name" value="GA_module"/>
</dbReference>
<feature type="domain" description="Protein G-related albumin-binding (GA) module" evidence="3">
    <location>
        <begin position="1643"/>
        <end position="1683"/>
    </location>
</feature>
<feature type="coiled-coil region" evidence="1">
    <location>
        <begin position="933"/>
        <end position="985"/>
    </location>
</feature>
<feature type="signal peptide" evidence="2">
    <location>
        <begin position="1"/>
        <end position="25"/>
    </location>
</feature>
<feature type="coiled-coil region" evidence="1">
    <location>
        <begin position="1034"/>
        <end position="1110"/>
    </location>
</feature>
<keyword evidence="1" id="KW-0175">Coiled coil</keyword>
<feature type="coiled-coil region" evidence="1">
    <location>
        <begin position="1524"/>
        <end position="1551"/>
    </location>
</feature>
<feature type="domain" description="Protein G-related albumin-binding (GA) module" evidence="3">
    <location>
        <begin position="729"/>
        <end position="776"/>
    </location>
</feature>
<protein>
    <recommendedName>
        <fullName evidence="3">Protein G-related albumin-binding (GA) module domain-containing protein</fullName>
    </recommendedName>
</protein>
<organism evidence="4 5">
    <name type="scientific">Mycoplasmopsis cynos</name>
    <dbReference type="NCBI Taxonomy" id="171284"/>
    <lineage>
        <taxon>Bacteria</taxon>
        <taxon>Bacillati</taxon>
        <taxon>Mycoplasmatota</taxon>
        <taxon>Mycoplasmoidales</taxon>
        <taxon>Metamycoplasmataceae</taxon>
        <taxon>Mycoplasmopsis</taxon>
    </lineage>
</organism>
<proteinExistence type="predicted"/>
<feature type="domain" description="Protein G-related albumin-binding (GA) module" evidence="3">
    <location>
        <begin position="1091"/>
        <end position="1136"/>
    </location>
</feature>
<dbReference type="PANTHER" id="PTHR23159:SF31">
    <property type="entry name" value="CENTROSOME-ASSOCIATED PROTEIN CEP250 ISOFORM X1"/>
    <property type="match status" value="1"/>
</dbReference>
<feature type="domain" description="Protein G-related albumin-binding (GA) module" evidence="3">
    <location>
        <begin position="1438"/>
        <end position="1483"/>
    </location>
</feature>
<evidence type="ECO:0000313" key="5">
    <source>
        <dbReference type="Proteomes" id="UP001327314"/>
    </source>
</evidence>
<dbReference type="EMBL" id="CP141046">
    <property type="protein sequence ID" value="WQQ19749.1"/>
    <property type="molecule type" value="Genomic_DNA"/>
</dbReference>
<dbReference type="RefSeq" id="WP_322936055.1">
    <property type="nucleotide sequence ID" value="NZ_CP141046.1"/>
</dbReference>
<evidence type="ECO:0000256" key="1">
    <source>
        <dbReference type="SAM" id="Coils"/>
    </source>
</evidence>
<feature type="coiled-coil region" evidence="1">
    <location>
        <begin position="2097"/>
        <end position="2240"/>
    </location>
</feature>
<feature type="coiled-coil region" evidence="1">
    <location>
        <begin position="31"/>
        <end position="108"/>
    </location>
</feature>
<evidence type="ECO:0000256" key="2">
    <source>
        <dbReference type="SAM" id="SignalP"/>
    </source>
</evidence>
<dbReference type="Gene3D" id="1.20.5.420">
    <property type="entry name" value="Immunoglobulin FC, subunit C"/>
    <property type="match status" value="1"/>
</dbReference>
<evidence type="ECO:0000313" key="4">
    <source>
        <dbReference type="EMBL" id="WQQ19749.1"/>
    </source>
</evidence>
<feature type="coiled-coil region" evidence="1">
    <location>
        <begin position="1361"/>
        <end position="1470"/>
    </location>
</feature>
<accession>A0ABD8AID6</accession>
<dbReference type="PANTHER" id="PTHR23159">
    <property type="entry name" value="CENTROSOMAL PROTEIN 2"/>
    <property type="match status" value="1"/>
</dbReference>
<feature type="coiled-coil region" evidence="1">
    <location>
        <begin position="2268"/>
        <end position="2304"/>
    </location>
</feature>
<feature type="chain" id="PRO_5044852786" description="Protein G-related albumin-binding (GA) module domain-containing protein" evidence="2">
    <location>
        <begin position="26"/>
        <end position="2699"/>
    </location>
</feature>
<keyword evidence="2" id="KW-0732">Signal</keyword>
<dbReference type="Proteomes" id="UP001327314">
    <property type="component" value="Chromosome"/>
</dbReference>
<sequence length="2699" mass="308764">MNKRKQKRIFLGFSILAFLVSSATAIWTIWNTKDNKNFSEYEKLIQELKKEKNLVLSPEHKKKAEDFLNNPRYKNSSKENIEKIKKVIKEIKDQNNKENKEIIDLISKVKSDFKKKKLNTKLSNVKMSNDKQNIKDNVTKLIDIELAKNADLEKMEAKELIKRIKDSNKKKDFETKLASIKNLNDLGLLIDNVEKELENQSPNDYLSAKKEALKTKIAASSLEAKKKTNLTNLINNSSDFSSLLDNEIKANIELIKDGLKKEIKDKIDRLKDNDFKRSVQNSLNKAKNIKDYYDILNKINEHEFNNKKADAIKSLDDLSDQDKKNDFIRELNNLTFAKPNANDELNRIINEINKLKHGQIDFIIDEVKKLPYPNGMDSIAIKDLTKKLDDIKSDNLSNLEKFDKANEIIGKNLDTYKSKINDAKDKISKLSPESAKKANEQLDQTSLLVRDANLPNHSFDELDQRIKDLLFQDKETAKSKINSIPDSKLTKKQKEDLVKLIDSTDTNDWAKITDIINKAEIDVAKKDLEDQAKLLNYPDGDKSKAIKSLINQINSSGSDKLDTKEKIEKFKKKLDSIKSRIDEARDLINTLDITKQNDLNKKLNDADTIEKLDSIIKEINDAIKVEQIKAIKDELDSYVDNLSYPSINAPAKNEIKETYKNINDLNQLNQIKEKITNDTTGIESKIIKAKLEIDKLPINEQSELNKVLDSANTDQEFVDLDKKIEAAKNKNKVENKKTIDALSDLPEDLKNRLKDEIDNALTSKEINRIKNKAELLAKIEQLKKVITPNDYALANDDDVKKIINETISKLKTSIDGIEENQVQTKKTELDGLKSKLVELKKEIEGLEEKDVLDASKTKKDLAIQLAQDINDESIEDTKLFIKKARLKKKVSELDYPNKQNALAIDKLNTRINDATKDNVNEIETLINNLPNKISEAKNLINGVNKNNNNAEDARRRQDLTEQLNRTVTEEEFEQLKKNIESAKTQSTEEYNNALKDRLKQQVNALEYPIPSTQTEPEAKKKLIDKIDTLKQSDLETFDDTIDKIGKKIAEAKNKISKLSPSKADSGILQTSKTSELSDFDKLLQKLDQLRNEDRNEINKKIEELNELTLEEKTKYKNDVNLADSYSDMLNILKKARDKHLEKIVDKLPYPTNNGRARSMLKKSIIDANTNNDNTFNAKVKSFEQIKKLIIDAKTRIEQLPYSKQNTPGRKFLNDKLDEATTETEIKEIANDELKQKIQKYKELIQKVGDFTLPKPNQNNLINGRLDHLPDTNENDLKKQIYETKRQQVALREINKLSNIKQKDKKDKLKNDIVAWKPTVDNNLSIDDFIKKVNDVDKKIIDAYKEDLKAKVDALPYPNPNSNEAQTAKNTLKSEIEKLSTKAQSNDEYAKLNNLISKIKELKNKALSIVNANEKIEVEKLINGLDNENKVANIELAILKAKAKDTIDTIVNLSDTEKNSLKSEVANAQNNDQINNIVSKARKLGEFNRRKNAIKKIIDSIPYPRQNSTMAEKSIKSLKDQVDALIDDTTKINELEKKINDLKASVETLVENANNIDYIKNDAHKPLEALNKIKEKIDGLTDASKVTDVLPNDYANKIFKYKDIINKAFKDANIKNELLTKLNKAVPNNYNGDYKLSNLDSDLLAKLKEQAIAKINNMSNLDEAKRNAHKAKVNSVNSSNDLNKYQTTVIDVIDNFVIEGYKENYNIFIDKLPYPSDNENNAVSLRTKTALKNTHVKNINKSTNIQNLEKTLNDFATKVKAVQSSIAGISNTNDQNKTAIKNFNKQFASFGQGTKLDNLKKLVDNYKTISAEFNKFIPYTGSPAEDVKAANKSLEALKIKLWDELAKIGSKALQDQLVGIINENLELYKKSKTLFSGDILVATNFLDESLNLLNTKKDKTTVADVRTIINKMQPYKDELNRFWTEEKGNYLRGRKDQWFNSIPQNTPNPINVDQFKFLTYDLLIKKIRSRKTAAEVKKIVDYEVEQYKALHRFKLAYDNHQSSQIPQNVKDSLKNKILNVPANVAITEMDEITKYLGQRTVSNGNVTSGFYLDAKHLLDSLNNSIDNESDKKHFKTSFDNIGVANSGQSYDENVTQKIDNFRKEIKDFISKLSDANAKKKIEDIINQIKDQTEKQKLLDKLKKKNISIRELESIKNDANKQKEKELSEAKEEAKKIIDQIGYPGGKNSNAITTLKHQVDNAKSVDDIARLNENNKKIKEAVKRALDAIDKLTDEMTKKNLKSELDSTISIDGENSGIKYITGKAIMKHREALEKKKSDIQKSIEKQKDSADKKDLLNQLKHIESEKDLDMVKQQLSLIQKKDGLKDEVSKLALFDLSGHLNENGSRGRGGLNSSQLSMLNKRISDATTEQALNLIKNDINKQKDAELVDLALDETNGGIRIDSLNGETTYTDFSEMKKFLFDIIFGIKTIKNDTNQYERNKFETENQKLQNKIKYQTKTVEQYRQVKKEAEEFVKKWEGGAARSWEQFFIERIEKHSNETPKEAGPFPVNVQSELIEAIKSKLRNKGTSREQAIILENEYLKKTFFDARRLKKLNYDYLQFIKDLKLNPWLDDNEKSLLDLQYKKFESAPTVREKEAIALNIDPKLVGAEIDINNSWRSSSQVEFVDWWITKIVESSESVISQENKYIWIDKIALTIDEEKSVAVKLWNDFRKQYPRLLDGTILNRDGFPERNAPFFLGN</sequence>
<feature type="domain" description="Protein G-related albumin-binding (GA) module" evidence="3">
    <location>
        <begin position="470"/>
        <end position="519"/>
    </location>
</feature>
<feature type="coiled-coil region" evidence="1">
    <location>
        <begin position="822"/>
        <end position="849"/>
    </location>
</feature>
<feature type="coiled-coil region" evidence="1">
    <location>
        <begin position="1216"/>
        <end position="1246"/>
    </location>
</feature>
<name>A0ABD8AID6_9BACT</name>
<gene>
    <name evidence="4" type="ORF">RRG46_02785</name>
</gene>
<evidence type="ECO:0000259" key="3">
    <source>
        <dbReference type="Pfam" id="PF01468"/>
    </source>
</evidence>